<name>A0AA40G6R2_9HYME</name>
<evidence type="ECO:0000313" key="2">
    <source>
        <dbReference type="EMBL" id="KAK1132100.1"/>
    </source>
</evidence>
<protein>
    <submittedName>
        <fullName evidence="2">Uncharacterized protein</fullName>
    </submittedName>
</protein>
<keyword evidence="1" id="KW-1133">Transmembrane helix</keyword>
<dbReference type="AlphaFoldDB" id="A0AA40G6R2"/>
<feature type="transmembrane region" description="Helical" evidence="1">
    <location>
        <begin position="20"/>
        <end position="39"/>
    </location>
</feature>
<dbReference type="EMBL" id="JAHYIQ010000005">
    <property type="protein sequence ID" value="KAK1132100.1"/>
    <property type="molecule type" value="Genomic_DNA"/>
</dbReference>
<reference evidence="2" key="1">
    <citation type="submission" date="2021-10" db="EMBL/GenBank/DDBJ databases">
        <title>Melipona bicolor Genome sequencing and assembly.</title>
        <authorList>
            <person name="Araujo N.S."/>
            <person name="Arias M.C."/>
        </authorList>
    </citation>
    <scope>NUCLEOTIDE SEQUENCE</scope>
    <source>
        <strain evidence="2">USP_2M_L1-L4_2017</strain>
        <tissue evidence="2">Whole body</tissue>
    </source>
</reference>
<evidence type="ECO:0000313" key="3">
    <source>
        <dbReference type="Proteomes" id="UP001177670"/>
    </source>
</evidence>
<evidence type="ECO:0000256" key="1">
    <source>
        <dbReference type="SAM" id="Phobius"/>
    </source>
</evidence>
<feature type="non-terminal residue" evidence="2">
    <location>
        <position position="1"/>
    </location>
</feature>
<sequence>LNVRKFAAHYAGDPTVRLLRYFMGFIYALCYPLVGNYTFMQRHLMAQSYAIVEY</sequence>
<organism evidence="2 3">
    <name type="scientific">Melipona bicolor</name>
    <dbReference type="NCBI Taxonomy" id="60889"/>
    <lineage>
        <taxon>Eukaryota</taxon>
        <taxon>Metazoa</taxon>
        <taxon>Ecdysozoa</taxon>
        <taxon>Arthropoda</taxon>
        <taxon>Hexapoda</taxon>
        <taxon>Insecta</taxon>
        <taxon>Pterygota</taxon>
        <taxon>Neoptera</taxon>
        <taxon>Endopterygota</taxon>
        <taxon>Hymenoptera</taxon>
        <taxon>Apocrita</taxon>
        <taxon>Aculeata</taxon>
        <taxon>Apoidea</taxon>
        <taxon>Anthophila</taxon>
        <taxon>Apidae</taxon>
        <taxon>Melipona</taxon>
    </lineage>
</organism>
<proteinExistence type="predicted"/>
<gene>
    <name evidence="2" type="ORF">K0M31_016237</name>
</gene>
<keyword evidence="1" id="KW-0472">Membrane</keyword>
<comment type="caution">
    <text evidence="2">The sequence shown here is derived from an EMBL/GenBank/DDBJ whole genome shotgun (WGS) entry which is preliminary data.</text>
</comment>
<dbReference type="Proteomes" id="UP001177670">
    <property type="component" value="Unassembled WGS sequence"/>
</dbReference>
<keyword evidence="1" id="KW-0812">Transmembrane</keyword>
<keyword evidence="3" id="KW-1185">Reference proteome</keyword>
<accession>A0AA40G6R2</accession>